<evidence type="ECO:0000313" key="1">
    <source>
        <dbReference type="EMBL" id="MBD2772927.1"/>
    </source>
</evidence>
<dbReference type="RefSeq" id="WP_190828101.1">
    <property type="nucleotide sequence ID" value="NZ_CAWPPI010000048.1"/>
</dbReference>
<protein>
    <submittedName>
        <fullName evidence="1">Uncharacterized protein</fullName>
    </submittedName>
</protein>
<organism evidence="1 2">
    <name type="scientific">Iningainema tapete BLCC-T55</name>
    <dbReference type="NCBI Taxonomy" id="2748662"/>
    <lineage>
        <taxon>Bacteria</taxon>
        <taxon>Bacillati</taxon>
        <taxon>Cyanobacteriota</taxon>
        <taxon>Cyanophyceae</taxon>
        <taxon>Nostocales</taxon>
        <taxon>Scytonemataceae</taxon>
        <taxon>Iningainema tapete</taxon>
    </lineage>
</organism>
<dbReference type="Proteomes" id="UP000629098">
    <property type="component" value="Unassembled WGS sequence"/>
</dbReference>
<sequence length="223" mass="23788">MASTKKLTVAIATATLIILGLGETVQAALLGTRNFSLTGGISGIAENLQLTTRISPGKFDENAFLLPDAPTLFEGITVTPASIGKIFTATTDTDPDFNNFVAYLTDRQPDLIELETVRTASSVTRQGANGIIFGTNRENPDLFSNTVDSISIQVNSFNILGVRQLGNGDFFTDYSYDLTLNVFGQPANISEPITEPSLGLGTLVLGAFGITFLRKGQKIDPYG</sequence>
<comment type="caution">
    <text evidence="1">The sequence shown here is derived from an EMBL/GenBank/DDBJ whole genome shotgun (WGS) entry which is preliminary data.</text>
</comment>
<dbReference type="AlphaFoldDB" id="A0A8J6XM28"/>
<evidence type="ECO:0000313" key="2">
    <source>
        <dbReference type="Proteomes" id="UP000629098"/>
    </source>
</evidence>
<accession>A0A8J6XM28</accession>
<name>A0A8J6XM28_9CYAN</name>
<dbReference type="EMBL" id="JACXAE010000048">
    <property type="protein sequence ID" value="MBD2772927.1"/>
    <property type="molecule type" value="Genomic_DNA"/>
</dbReference>
<gene>
    <name evidence="1" type="ORF">ICL16_12795</name>
</gene>
<keyword evidence="2" id="KW-1185">Reference proteome</keyword>
<reference evidence="1" key="1">
    <citation type="submission" date="2020-09" db="EMBL/GenBank/DDBJ databases">
        <title>Iningainema tapete sp. nov. (Scytonemataceae, Cyanobacteria) from greenhouses in central Florida (USA) produces two types of nodularin with biosynthetic potential for microcystin-LR and anabaenopeptins.</title>
        <authorList>
            <person name="Berthold D.E."/>
            <person name="Lefler F.W."/>
            <person name="Huang I.-S."/>
            <person name="Abdulla H."/>
            <person name="Zimba P.V."/>
            <person name="Laughinghouse H.D. IV."/>
        </authorList>
    </citation>
    <scope>NUCLEOTIDE SEQUENCE</scope>
    <source>
        <strain evidence="1">BLCCT55</strain>
    </source>
</reference>
<proteinExistence type="predicted"/>